<dbReference type="EMBL" id="JANTYZ010000011">
    <property type="protein sequence ID" value="MCS3866345.1"/>
    <property type="molecule type" value="Genomic_DNA"/>
</dbReference>
<evidence type="ECO:0000256" key="1">
    <source>
        <dbReference type="SAM" id="Coils"/>
    </source>
</evidence>
<accession>A0A9X2U3T9</accession>
<feature type="chain" id="PRO_5040784678" description="Lipoprotein" evidence="2">
    <location>
        <begin position="22"/>
        <end position="334"/>
    </location>
</feature>
<keyword evidence="1" id="KW-0175">Coiled coil</keyword>
<feature type="signal peptide" evidence="2">
    <location>
        <begin position="1"/>
        <end position="21"/>
    </location>
</feature>
<evidence type="ECO:0000313" key="3">
    <source>
        <dbReference type="EMBL" id="MCS3866345.1"/>
    </source>
</evidence>
<evidence type="ECO:0008006" key="5">
    <source>
        <dbReference type="Google" id="ProtNLM"/>
    </source>
</evidence>
<keyword evidence="2" id="KW-0732">Signal</keyword>
<protein>
    <recommendedName>
        <fullName evidence="5">Lipoprotein</fullName>
    </recommendedName>
</protein>
<evidence type="ECO:0000313" key="4">
    <source>
        <dbReference type="Proteomes" id="UP001155034"/>
    </source>
</evidence>
<dbReference type="RefSeq" id="WP_259084015.1">
    <property type="nucleotide sequence ID" value="NZ_JANTYZ010000011.1"/>
</dbReference>
<comment type="caution">
    <text evidence="3">The sequence shown here is derived from an EMBL/GenBank/DDBJ whole genome shotgun (WGS) entry which is preliminary data.</text>
</comment>
<dbReference type="AlphaFoldDB" id="A0A9X2U3T9"/>
<proteinExistence type="predicted"/>
<name>A0A9X2U3T9_9BACT</name>
<organism evidence="3 4">
    <name type="scientific">Salinibacter ruber</name>
    <dbReference type="NCBI Taxonomy" id="146919"/>
    <lineage>
        <taxon>Bacteria</taxon>
        <taxon>Pseudomonadati</taxon>
        <taxon>Rhodothermota</taxon>
        <taxon>Rhodothermia</taxon>
        <taxon>Rhodothermales</taxon>
        <taxon>Salinibacteraceae</taxon>
        <taxon>Salinibacter</taxon>
    </lineage>
</organism>
<reference evidence="3" key="1">
    <citation type="submission" date="2022-08" db="EMBL/GenBank/DDBJ databases">
        <title>Genomic Encyclopedia of Type Strains, Phase V (KMG-V): Genome sequencing to study the core and pangenomes of soil and plant-associated prokaryotes.</title>
        <authorList>
            <person name="Whitman W."/>
        </authorList>
    </citation>
    <scope>NUCLEOTIDE SEQUENCE</scope>
    <source>
        <strain evidence="3">SP2016B</strain>
    </source>
</reference>
<feature type="coiled-coil region" evidence="1">
    <location>
        <begin position="200"/>
        <end position="227"/>
    </location>
</feature>
<evidence type="ECO:0000256" key="2">
    <source>
        <dbReference type="SAM" id="SignalP"/>
    </source>
</evidence>
<dbReference type="PROSITE" id="PS51257">
    <property type="entry name" value="PROKAR_LIPOPROTEIN"/>
    <property type="match status" value="1"/>
</dbReference>
<sequence length="334" mass="38707">MSRSRLLLPLLAVFFILGACQSEGKLTGEVFIVTEGGSNVELGDTEVRAVSSEEWKPYLREKRRRAKKVTAKKVSRMTPLLDSLEDMESTLERREDELRQVRNRYQPLSDMRATYADEMPTPEEIKGLYTVETAKAKMKPYGDDLYDIRKEKKLNPIDKTKTYFEVKDGRTSYWIHGSDVITEKRYKSHKRSQRGIDKEMEVKEMNYEKIQRKCESVKREVENISEILLDYGVMEYYFKGIPDPEKSDRTNSEGKFELTLTQNKSYYLVAKGRRSVGEETERYHWMVETSLESESSQVMLSNSNMSSTLPDSLDVLTDAQINTDRLAEALKSCN</sequence>
<dbReference type="Proteomes" id="UP001155034">
    <property type="component" value="Unassembled WGS sequence"/>
</dbReference>
<gene>
    <name evidence="3" type="ORF">GGP82_002918</name>
</gene>